<dbReference type="RefSeq" id="WP_311423883.1">
    <property type="nucleotide sequence ID" value="NZ_JAVREH010000021.1"/>
</dbReference>
<accession>A0ABU2JDG0</accession>
<dbReference type="NCBIfam" id="NF038085">
    <property type="entry name" value="MSMEG_6728_fam"/>
    <property type="match status" value="1"/>
</dbReference>
<reference evidence="2" key="1">
    <citation type="submission" date="2023-07" db="EMBL/GenBank/DDBJ databases">
        <title>30 novel species of actinomycetes from the DSMZ collection.</title>
        <authorList>
            <person name="Nouioui I."/>
        </authorList>
    </citation>
    <scope>NUCLEOTIDE SEQUENCE [LARGE SCALE GENOMIC DNA]</scope>
    <source>
        <strain evidence="2">DSM 44399</strain>
    </source>
</reference>
<comment type="caution">
    <text evidence="1">The sequence shown here is derived from an EMBL/GenBank/DDBJ whole genome shotgun (WGS) entry which is preliminary data.</text>
</comment>
<proteinExistence type="predicted"/>
<dbReference type="Pfam" id="PF03013">
    <property type="entry name" value="Pyr_excise"/>
    <property type="match status" value="1"/>
</dbReference>
<evidence type="ECO:0000313" key="2">
    <source>
        <dbReference type="Proteomes" id="UP001183176"/>
    </source>
</evidence>
<name>A0ABU2JDG0_9ACTN</name>
<dbReference type="EMBL" id="JAVREH010000021">
    <property type="protein sequence ID" value="MDT0262734.1"/>
    <property type="molecule type" value="Genomic_DNA"/>
</dbReference>
<dbReference type="Proteomes" id="UP001183176">
    <property type="component" value="Unassembled WGS sequence"/>
</dbReference>
<evidence type="ECO:0000313" key="1">
    <source>
        <dbReference type="EMBL" id="MDT0262734.1"/>
    </source>
</evidence>
<keyword evidence="2" id="KW-1185">Reference proteome</keyword>
<gene>
    <name evidence="1" type="ORF">RM423_15160</name>
</gene>
<organism evidence="1 2">
    <name type="scientific">Jatrophihabitans lederbergiae</name>
    <dbReference type="NCBI Taxonomy" id="3075547"/>
    <lineage>
        <taxon>Bacteria</taxon>
        <taxon>Bacillati</taxon>
        <taxon>Actinomycetota</taxon>
        <taxon>Actinomycetes</taxon>
        <taxon>Jatrophihabitantales</taxon>
        <taxon>Jatrophihabitantaceae</taxon>
        <taxon>Jatrophihabitans</taxon>
    </lineage>
</organism>
<sequence>MQTFLPYSDFVACAEVLDSPRLGKQRVETLQILRALELPDYGWQNHPAVRMWHGRTEALVRYGLDCAQVWMARGHADSTFEQMAEFAPWVRDRTQADLAQAGMLPSWLGDERLHASHRSRLIGKDPEFYRERFAGTPEGLDYFWPGPDPLAPEAVTGDGDEHRLWVLRPESDEGLGRAVSIGQVGLGEGTGIRVDVAGSDLAALRALQAKPSRRPSRGMRALADLINLVEPGDDLAVLISGGTALLVGVVTGPYTFAPRDPAGVLHRRSVRWERVVPRAAVNPPAALQDVRPLFRVAWNVAWNRRASELDTVVGVGHSLGVDTVLPPAMRTFREQATP</sequence>
<protein>
    <submittedName>
        <fullName evidence="1">MSMEG_6728 family protein</fullName>
    </submittedName>
</protein>
<dbReference type="InterPro" id="IPR004260">
    <property type="entry name" value="Pyr-dimer_DNA_glycosylase"/>
</dbReference>